<dbReference type="InterPro" id="IPR004358">
    <property type="entry name" value="Sig_transdc_His_kin-like_C"/>
</dbReference>
<keyword evidence="14" id="KW-1185">Reference proteome</keyword>
<keyword evidence="8" id="KW-0067">ATP-binding</keyword>
<dbReference type="Proteomes" id="UP000187735">
    <property type="component" value="Chromosome"/>
</dbReference>
<evidence type="ECO:0000259" key="12">
    <source>
        <dbReference type="PROSITE" id="PS50885"/>
    </source>
</evidence>
<evidence type="ECO:0000256" key="6">
    <source>
        <dbReference type="ARBA" id="ARBA00022741"/>
    </source>
</evidence>
<keyword evidence="10" id="KW-1133">Transmembrane helix</keyword>
<feature type="region of interest" description="Disordered" evidence="9">
    <location>
        <begin position="451"/>
        <end position="476"/>
    </location>
</feature>
<proteinExistence type="predicted"/>
<feature type="domain" description="Histidine kinase" evidence="11">
    <location>
        <begin position="246"/>
        <end position="453"/>
    </location>
</feature>
<evidence type="ECO:0000256" key="8">
    <source>
        <dbReference type="ARBA" id="ARBA00022840"/>
    </source>
</evidence>
<feature type="transmembrane region" description="Helical" evidence="10">
    <location>
        <begin position="154"/>
        <end position="175"/>
    </location>
</feature>
<dbReference type="InterPro" id="IPR050980">
    <property type="entry name" value="2C_sensor_his_kinase"/>
</dbReference>
<dbReference type="Pfam" id="PF02518">
    <property type="entry name" value="HATPase_c"/>
    <property type="match status" value="1"/>
</dbReference>
<dbReference type="STRING" id="1891926.Fuma_06173"/>
<evidence type="ECO:0000256" key="3">
    <source>
        <dbReference type="ARBA" id="ARBA00012438"/>
    </source>
</evidence>
<keyword evidence="10" id="KW-0812">Transmembrane</keyword>
<comment type="catalytic activity">
    <reaction evidence="1">
        <text>ATP + protein L-histidine = ADP + protein N-phospho-L-histidine.</text>
        <dbReference type="EC" id="2.7.13.3"/>
    </reaction>
</comment>
<evidence type="ECO:0000256" key="1">
    <source>
        <dbReference type="ARBA" id="ARBA00000085"/>
    </source>
</evidence>
<dbReference type="OrthoDB" id="1931120at2"/>
<gene>
    <name evidence="13" type="primary">dctB</name>
    <name evidence="13" type="ORF">Fuma_06173</name>
</gene>
<organism evidence="13 14">
    <name type="scientific">Fuerstiella marisgermanici</name>
    <dbReference type="NCBI Taxonomy" id="1891926"/>
    <lineage>
        <taxon>Bacteria</taxon>
        <taxon>Pseudomonadati</taxon>
        <taxon>Planctomycetota</taxon>
        <taxon>Planctomycetia</taxon>
        <taxon>Planctomycetales</taxon>
        <taxon>Planctomycetaceae</taxon>
        <taxon>Fuerstiella</taxon>
    </lineage>
</organism>
<dbReference type="PROSITE" id="PS50109">
    <property type="entry name" value="HIS_KIN"/>
    <property type="match status" value="1"/>
</dbReference>
<reference evidence="13 14" key="1">
    <citation type="journal article" date="2016" name="Front. Microbiol.">
        <title>Fuerstia marisgermanicae gen. nov., sp. nov., an Unusual Member of the Phylum Planctomycetes from the German Wadden Sea.</title>
        <authorList>
            <person name="Kohn T."/>
            <person name="Heuer A."/>
            <person name="Jogler M."/>
            <person name="Vollmers J."/>
            <person name="Boedeker C."/>
            <person name="Bunk B."/>
            <person name="Rast P."/>
            <person name="Borchert D."/>
            <person name="Glockner I."/>
            <person name="Freese H.M."/>
            <person name="Klenk H.P."/>
            <person name="Overmann J."/>
            <person name="Kaster A.K."/>
            <person name="Rohde M."/>
            <person name="Wiegand S."/>
            <person name="Jogler C."/>
        </authorList>
    </citation>
    <scope>NUCLEOTIDE SEQUENCE [LARGE SCALE GENOMIC DNA]</scope>
    <source>
        <strain evidence="13 14">NH11</strain>
    </source>
</reference>
<dbReference type="InterPro" id="IPR036890">
    <property type="entry name" value="HATPase_C_sf"/>
</dbReference>
<evidence type="ECO:0000256" key="4">
    <source>
        <dbReference type="ARBA" id="ARBA00022553"/>
    </source>
</evidence>
<dbReference type="PANTHER" id="PTHR44936">
    <property type="entry name" value="SENSOR PROTEIN CREC"/>
    <property type="match status" value="1"/>
</dbReference>
<dbReference type="InterPro" id="IPR005467">
    <property type="entry name" value="His_kinase_dom"/>
</dbReference>
<feature type="domain" description="HAMP" evidence="12">
    <location>
        <begin position="177"/>
        <end position="229"/>
    </location>
</feature>
<dbReference type="Gene3D" id="1.10.287.130">
    <property type="match status" value="1"/>
</dbReference>
<dbReference type="KEGG" id="fmr:Fuma_06173"/>
<dbReference type="SUPFAM" id="SSF55874">
    <property type="entry name" value="ATPase domain of HSP90 chaperone/DNA topoisomerase II/histidine kinase"/>
    <property type="match status" value="1"/>
</dbReference>
<keyword evidence="4" id="KW-0597">Phosphoprotein</keyword>
<evidence type="ECO:0000313" key="13">
    <source>
        <dbReference type="EMBL" id="APZ96504.1"/>
    </source>
</evidence>
<name>A0A1P8WR16_9PLAN</name>
<accession>A0A1P8WR16</accession>
<evidence type="ECO:0000313" key="14">
    <source>
        <dbReference type="Proteomes" id="UP000187735"/>
    </source>
</evidence>
<feature type="compositionally biased region" description="Polar residues" evidence="9">
    <location>
        <begin position="453"/>
        <end position="465"/>
    </location>
</feature>
<dbReference type="InterPro" id="IPR003594">
    <property type="entry name" value="HATPase_dom"/>
</dbReference>
<dbReference type="EC" id="2.7.13.3" evidence="3"/>
<comment type="subcellular location">
    <subcellularLocation>
        <location evidence="2">Membrane</location>
    </subcellularLocation>
</comment>
<dbReference type="GO" id="GO:0016020">
    <property type="term" value="C:membrane"/>
    <property type="evidence" value="ECO:0007669"/>
    <property type="project" value="UniProtKB-SubCell"/>
</dbReference>
<evidence type="ECO:0000256" key="7">
    <source>
        <dbReference type="ARBA" id="ARBA00022777"/>
    </source>
</evidence>
<sequence>MRSPFRNQIFLPTAALLVFAVILFTGVSAWHAVEVQRSQTAQHMEAVANALGSATYPLTDDVVRRIGAMVGGDVVVFDADGQIAASTMEPNETLRTALADLPGATETASSPQVLRLETGSYLVSSIQRTHVRRPATLYVILKQNEFPVVWQNSLWPPAVVALVTLLLALLVARLLSGRIARRVDQLSALFSRLAEGDFRPVEPSGRDDELRDLMVSANVLSVQLRSMQQELVTAERLQLLGQLSGGLAHQLKNSIAGARLAIQLHQRRCTTDDPMVNTALAQLALTEEQVLAVVSLKPDSSKASMPQVKETCDLASMVTDVVALLQPHCTHWKSVITLDMPAALPISVVSAQSLKGALLNLMQNAIEAAGVDGTVSCHLKTNEQNVVIDIRDSGPGFADDQQQLLTAFRTTKPEGIGLGLTIAQHAVDQEGGTMSLRRVGDETSVEICLPLHSDNNGSSPNTSSQRKVKLQKADTP</sequence>
<evidence type="ECO:0000256" key="5">
    <source>
        <dbReference type="ARBA" id="ARBA00022679"/>
    </source>
</evidence>
<evidence type="ECO:0000256" key="10">
    <source>
        <dbReference type="SAM" id="Phobius"/>
    </source>
</evidence>
<dbReference type="Pfam" id="PF00672">
    <property type="entry name" value="HAMP"/>
    <property type="match status" value="1"/>
</dbReference>
<dbReference type="GO" id="GO:0007165">
    <property type="term" value="P:signal transduction"/>
    <property type="evidence" value="ECO:0007669"/>
    <property type="project" value="InterPro"/>
</dbReference>
<dbReference type="PROSITE" id="PS50885">
    <property type="entry name" value="HAMP"/>
    <property type="match status" value="1"/>
</dbReference>
<dbReference type="InterPro" id="IPR003660">
    <property type="entry name" value="HAMP_dom"/>
</dbReference>
<evidence type="ECO:0000256" key="9">
    <source>
        <dbReference type="SAM" id="MobiDB-lite"/>
    </source>
</evidence>
<evidence type="ECO:0000259" key="11">
    <source>
        <dbReference type="PROSITE" id="PS50109"/>
    </source>
</evidence>
<dbReference type="SMART" id="SM00387">
    <property type="entry name" value="HATPase_c"/>
    <property type="match status" value="1"/>
</dbReference>
<keyword evidence="10" id="KW-0472">Membrane</keyword>
<dbReference type="AlphaFoldDB" id="A0A1P8WR16"/>
<dbReference type="RefSeq" id="WP_077027519.1">
    <property type="nucleotide sequence ID" value="NZ_CP017641.1"/>
</dbReference>
<dbReference type="GO" id="GO:0005524">
    <property type="term" value="F:ATP binding"/>
    <property type="evidence" value="ECO:0007669"/>
    <property type="project" value="UniProtKB-KW"/>
</dbReference>
<protein>
    <recommendedName>
        <fullName evidence="3">histidine kinase</fullName>
        <ecNumber evidence="3">2.7.13.3</ecNumber>
    </recommendedName>
</protein>
<evidence type="ECO:0000256" key="2">
    <source>
        <dbReference type="ARBA" id="ARBA00004370"/>
    </source>
</evidence>
<keyword evidence="7" id="KW-0418">Kinase</keyword>
<dbReference type="GO" id="GO:0004673">
    <property type="term" value="F:protein histidine kinase activity"/>
    <property type="evidence" value="ECO:0007669"/>
    <property type="project" value="UniProtKB-EC"/>
</dbReference>
<dbReference type="CDD" id="cd00075">
    <property type="entry name" value="HATPase"/>
    <property type="match status" value="1"/>
</dbReference>
<dbReference type="EMBL" id="CP017641">
    <property type="protein sequence ID" value="APZ96504.1"/>
    <property type="molecule type" value="Genomic_DNA"/>
</dbReference>
<dbReference type="PRINTS" id="PR00344">
    <property type="entry name" value="BCTRLSENSOR"/>
</dbReference>
<dbReference type="PANTHER" id="PTHR44936:SF10">
    <property type="entry name" value="SENSOR PROTEIN RSTB"/>
    <property type="match status" value="1"/>
</dbReference>
<keyword evidence="5 13" id="KW-0808">Transferase</keyword>
<keyword evidence="6" id="KW-0547">Nucleotide-binding</keyword>
<dbReference type="Gene3D" id="3.30.565.10">
    <property type="entry name" value="Histidine kinase-like ATPase, C-terminal domain"/>
    <property type="match status" value="1"/>
</dbReference>
<dbReference type="Gene3D" id="6.10.340.10">
    <property type="match status" value="1"/>
</dbReference>